<dbReference type="GO" id="GO:0005737">
    <property type="term" value="C:cytoplasm"/>
    <property type="evidence" value="ECO:0007669"/>
    <property type="project" value="UniProtKB-SubCell"/>
</dbReference>
<dbReference type="InterPro" id="IPR036695">
    <property type="entry name" value="Arg-tRNA-synth_N_sf"/>
</dbReference>
<dbReference type="InterPro" id="IPR035684">
    <property type="entry name" value="ArgRS_core"/>
</dbReference>
<dbReference type="FunFam" id="3.40.50.620:FF:000116">
    <property type="entry name" value="Arginine--tRNA ligase"/>
    <property type="match status" value="1"/>
</dbReference>
<feature type="domain" description="DALR anticodon binding" evidence="13">
    <location>
        <begin position="450"/>
        <end position="564"/>
    </location>
</feature>
<sequence length="564" mass="63631">MEIEDAVKKAVQELYRLELASPLEHPKQESFGDFASPAALEVARQTGSDPLEIASQLKLKLEDDLKDLIEEIQVEKPGFLNFWLKDQLLLEELGRIAKGADRYGSLDLGKGETIIIDYSAPNIAKRFGIGHLRSTVIGQALYNLYKFSGYKVVGDNHLGDWGTQFGAILRQVKSKNLNVKNLNVDKLEELYVDFHREAEQNPKRMEEAREWFLKLESGDKEAREIWQEVIDASKKEFDRIYALLGVGFDYAYGESFYEDKMPEVIAEVRKKGLVKKSDGAEIIEFPNLPPAILVKSDGATTYFTRDLATIKFRIEEWNPQTIIYEVGSDQKLHFQQVFETARKLGWADGREFVHVAHGLIRFAEGKLSTRRGQTVKLEDVLEEAIARAKKLTTASGGAPQNAGAGRNEDIARAVGVGALKYFDLSHQPQTDIIFEWEKLFLMEGNSAPYLQYTYARAKSVLAKAKTDNPLAMSHEPLASEAEAPLLRWLYRFPEVVQDAGRNYSPNLLCNYLFELAQRFNSFYAAAPILKAEENKDLRLALTSATAQVLKNGLTLLGIETLERL</sequence>
<evidence type="ECO:0000256" key="4">
    <source>
        <dbReference type="ARBA" id="ARBA00022490"/>
    </source>
</evidence>
<keyword evidence="4 11" id="KW-0963">Cytoplasm</keyword>
<dbReference type="GO" id="GO:0004814">
    <property type="term" value="F:arginine-tRNA ligase activity"/>
    <property type="evidence" value="ECO:0007669"/>
    <property type="project" value="UniProtKB-UniRule"/>
</dbReference>
<comment type="similarity">
    <text evidence="2 11 12">Belongs to the class-I aminoacyl-tRNA synthetase family.</text>
</comment>
<dbReference type="CDD" id="cd07956">
    <property type="entry name" value="Anticodon_Ia_Arg"/>
    <property type="match status" value="1"/>
</dbReference>
<feature type="domain" description="Arginyl tRNA synthetase N-terminal" evidence="14">
    <location>
        <begin position="1"/>
        <end position="84"/>
    </location>
</feature>
<dbReference type="InterPro" id="IPR008909">
    <property type="entry name" value="DALR_anticod-bd"/>
</dbReference>
<comment type="caution">
    <text evidence="15">The sequence shown here is derived from an EMBL/GenBank/DDBJ whole genome shotgun (WGS) entry which is preliminary data.</text>
</comment>
<evidence type="ECO:0000259" key="14">
    <source>
        <dbReference type="SMART" id="SM01016"/>
    </source>
</evidence>
<evidence type="ECO:0000256" key="10">
    <source>
        <dbReference type="ARBA" id="ARBA00049339"/>
    </source>
</evidence>
<evidence type="ECO:0000259" key="13">
    <source>
        <dbReference type="SMART" id="SM00836"/>
    </source>
</evidence>
<gene>
    <name evidence="11" type="primary">argS</name>
    <name evidence="15" type="ORF">A2V54_02725</name>
</gene>
<dbReference type="SUPFAM" id="SSF55190">
    <property type="entry name" value="Arginyl-tRNA synthetase (ArgRS), N-terminal 'additional' domain"/>
    <property type="match status" value="1"/>
</dbReference>
<dbReference type="Gene3D" id="3.40.50.620">
    <property type="entry name" value="HUPs"/>
    <property type="match status" value="1"/>
</dbReference>
<dbReference type="PANTHER" id="PTHR11956">
    <property type="entry name" value="ARGINYL-TRNA SYNTHETASE"/>
    <property type="match status" value="1"/>
</dbReference>
<evidence type="ECO:0000256" key="5">
    <source>
        <dbReference type="ARBA" id="ARBA00022598"/>
    </source>
</evidence>
<dbReference type="InterPro" id="IPR001278">
    <property type="entry name" value="Arg-tRNA-ligase"/>
</dbReference>
<accession>A0A1F4UJM2</accession>
<dbReference type="InterPro" id="IPR009080">
    <property type="entry name" value="tRNAsynth_Ia_anticodon-bd"/>
</dbReference>
<evidence type="ECO:0000313" key="15">
    <source>
        <dbReference type="EMBL" id="OGC45010.1"/>
    </source>
</evidence>
<dbReference type="Pfam" id="PF03485">
    <property type="entry name" value="Arg_tRNA_synt_N"/>
    <property type="match status" value="1"/>
</dbReference>
<dbReference type="InterPro" id="IPR005148">
    <property type="entry name" value="Arg-tRNA-synth_N"/>
</dbReference>
<proteinExistence type="inferred from homology"/>
<evidence type="ECO:0000256" key="3">
    <source>
        <dbReference type="ARBA" id="ARBA00011245"/>
    </source>
</evidence>
<comment type="catalytic activity">
    <reaction evidence="10 11">
        <text>tRNA(Arg) + L-arginine + ATP = L-arginyl-tRNA(Arg) + AMP + diphosphate</text>
        <dbReference type="Rhea" id="RHEA:20301"/>
        <dbReference type="Rhea" id="RHEA-COMP:9658"/>
        <dbReference type="Rhea" id="RHEA-COMP:9673"/>
        <dbReference type="ChEBI" id="CHEBI:30616"/>
        <dbReference type="ChEBI" id="CHEBI:32682"/>
        <dbReference type="ChEBI" id="CHEBI:33019"/>
        <dbReference type="ChEBI" id="CHEBI:78442"/>
        <dbReference type="ChEBI" id="CHEBI:78513"/>
        <dbReference type="ChEBI" id="CHEBI:456215"/>
        <dbReference type="EC" id="6.1.1.19"/>
    </reaction>
</comment>
<organism evidence="15 16">
    <name type="scientific">candidate division WWE3 bacterium RBG_19FT_COMBO_53_11</name>
    <dbReference type="NCBI Taxonomy" id="1802613"/>
    <lineage>
        <taxon>Bacteria</taxon>
        <taxon>Katanobacteria</taxon>
    </lineage>
</organism>
<dbReference type="GO" id="GO:0006420">
    <property type="term" value="P:arginyl-tRNA aminoacylation"/>
    <property type="evidence" value="ECO:0007669"/>
    <property type="project" value="UniProtKB-UniRule"/>
</dbReference>
<dbReference type="PRINTS" id="PR01038">
    <property type="entry name" value="TRNASYNTHARG"/>
</dbReference>
<keyword evidence="7 11" id="KW-0067">ATP-binding</keyword>
<reference evidence="15 16" key="1">
    <citation type="journal article" date="2016" name="Nat. Commun.">
        <title>Thousands of microbial genomes shed light on interconnected biogeochemical processes in an aquifer system.</title>
        <authorList>
            <person name="Anantharaman K."/>
            <person name="Brown C.T."/>
            <person name="Hug L.A."/>
            <person name="Sharon I."/>
            <person name="Castelle C.J."/>
            <person name="Probst A.J."/>
            <person name="Thomas B.C."/>
            <person name="Singh A."/>
            <person name="Wilkins M.J."/>
            <person name="Karaoz U."/>
            <person name="Brodie E.L."/>
            <person name="Williams K.H."/>
            <person name="Hubbard S.S."/>
            <person name="Banfield J.F."/>
        </authorList>
    </citation>
    <scope>NUCLEOTIDE SEQUENCE [LARGE SCALE GENOMIC DNA]</scope>
</reference>
<evidence type="ECO:0000256" key="9">
    <source>
        <dbReference type="ARBA" id="ARBA00023146"/>
    </source>
</evidence>
<dbReference type="SMART" id="SM00836">
    <property type="entry name" value="DALR_1"/>
    <property type="match status" value="1"/>
</dbReference>
<dbReference type="InterPro" id="IPR014729">
    <property type="entry name" value="Rossmann-like_a/b/a_fold"/>
</dbReference>
<comment type="subcellular location">
    <subcellularLocation>
        <location evidence="1 11">Cytoplasm</location>
    </subcellularLocation>
</comment>
<evidence type="ECO:0000256" key="12">
    <source>
        <dbReference type="RuleBase" id="RU363038"/>
    </source>
</evidence>
<dbReference type="Gene3D" id="1.10.730.10">
    <property type="entry name" value="Isoleucyl-tRNA Synthetase, Domain 1"/>
    <property type="match status" value="1"/>
</dbReference>
<dbReference type="FunFam" id="1.10.730.10:FF:000006">
    <property type="entry name" value="Arginyl-tRNA synthetase 2, mitochondrial"/>
    <property type="match status" value="1"/>
</dbReference>
<evidence type="ECO:0000256" key="11">
    <source>
        <dbReference type="HAMAP-Rule" id="MF_00123"/>
    </source>
</evidence>
<evidence type="ECO:0000256" key="8">
    <source>
        <dbReference type="ARBA" id="ARBA00022917"/>
    </source>
</evidence>
<keyword evidence="8 11" id="KW-0648">Protein biosynthesis</keyword>
<dbReference type="STRING" id="1802613.A2V54_02725"/>
<dbReference type="GO" id="GO:0005524">
    <property type="term" value="F:ATP binding"/>
    <property type="evidence" value="ECO:0007669"/>
    <property type="project" value="UniProtKB-UniRule"/>
</dbReference>
<dbReference type="Proteomes" id="UP000176583">
    <property type="component" value="Unassembled WGS sequence"/>
</dbReference>
<comment type="subunit">
    <text evidence="3 11">Monomer.</text>
</comment>
<dbReference type="HAMAP" id="MF_00123">
    <property type="entry name" value="Arg_tRNA_synth"/>
    <property type="match status" value="1"/>
</dbReference>
<evidence type="ECO:0000256" key="1">
    <source>
        <dbReference type="ARBA" id="ARBA00004496"/>
    </source>
</evidence>
<dbReference type="NCBIfam" id="TIGR00456">
    <property type="entry name" value="argS"/>
    <property type="match status" value="1"/>
</dbReference>
<feature type="short sequence motif" description="'HIGH' region" evidence="11">
    <location>
        <begin position="121"/>
        <end position="131"/>
    </location>
</feature>
<protein>
    <recommendedName>
        <fullName evidence="11">Arginine--tRNA ligase</fullName>
        <ecNumber evidence="11">6.1.1.19</ecNumber>
    </recommendedName>
    <alternativeName>
        <fullName evidence="11">Arginyl-tRNA synthetase</fullName>
        <shortName evidence="11">ArgRS</shortName>
    </alternativeName>
</protein>
<dbReference type="PANTHER" id="PTHR11956:SF5">
    <property type="entry name" value="ARGININE--TRNA LIGASE, CYTOPLASMIC"/>
    <property type="match status" value="1"/>
</dbReference>
<dbReference type="AlphaFoldDB" id="A0A1F4UJM2"/>
<evidence type="ECO:0000256" key="6">
    <source>
        <dbReference type="ARBA" id="ARBA00022741"/>
    </source>
</evidence>
<name>A0A1F4UJM2_UNCKA</name>
<dbReference type="Pfam" id="PF05746">
    <property type="entry name" value="DALR_1"/>
    <property type="match status" value="1"/>
</dbReference>
<keyword evidence="5 11" id="KW-0436">Ligase</keyword>
<keyword evidence="6 11" id="KW-0547">Nucleotide-binding</keyword>
<dbReference type="SUPFAM" id="SSF52374">
    <property type="entry name" value="Nucleotidylyl transferase"/>
    <property type="match status" value="1"/>
</dbReference>
<evidence type="ECO:0000313" key="16">
    <source>
        <dbReference type="Proteomes" id="UP000176583"/>
    </source>
</evidence>
<keyword evidence="9 11" id="KW-0030">Aminoacyl-tRNA synthetase</keyword>
<dbReference type="SUPFAM" id="SSF47323">
    <property type="entry name" value="Anticodon-binding domain of a subclass of class I aminoacyl-tRNA synthetases"/>
    <property type="match status" value="1"/>
</dbReference>
<dbReference type="Pfam" id="PF00750">
    <property type="entry name" value="tRNA-synt_1d"/>
    <property type="match status" value="1"/>
</dbReference>
<dbReference type="SMART" id="SM01016">
    <property type="entry name" value="Arg_tRNA_synt_N"/>
    <property type="match status" value="1"/>
</dbReference>
<dbReference type="EC" id="6.1.1.19" evidence="11"/>
<dbReference type="Gene3D" id="3.30.1360.70">
    <property type="entry name" value="Arginyl tRNA synthetase N-terminal domain"/>
    <property type="match status" value="1"/>
</dbReference>
<evidence type="ECO:0000256" key="2">
    <source>
        <dbReference type="ARBA" id="ARBA00005594"/>
    </source>
</evidence>
<evidence type="ECO:0000256" key="7">
    <source>
        <dbReference type="ARBA" id="ARBA00022840"/>
    </source>
</evidence>
<dbReference type="EMBL" id="MEUW01000001">
    <property type="protein sequence ID" value="OGC45010.1"/>
    <property type="molecule type" value="Genomic_DNA"/>
</dbReference>
<dbReference type="CDD" id="cd00671">
    <property type="entry name" value="ArgRS_core"/>
    <property type="match status" value="1"/>
</dbReference>